<name>A0A1I2F2B2_9MICO</name>
<proteinExistence type="predicted"/>
<sequence length="568" mass="58061">MSTSSPAGTVSARDVWATVRRRALPRRSDYAGLRGSWRGDLIAGVTVAIVALPLALGFGVTSGVGAAAGLVTAVVAGIVAAVFGGSALQVSGPTGAMVVVLVPIVHQLGVSAVAAVAVLAGIIIVVAGLAGVGSLVAYIPWPVVEGFTLGIGVIIAFQQIPLALDTTPAEGENAALIAAQTLPRVDWSAAAPAAGIVVGVVALMLVLHRVRRTLPASLIAVVVATLAVEALNLDVRRIGALPSSLPAPSLPDLSELNALLSAAFAVAALAALESLLSAQVADGMADDVPRTNPNRELVGQGLANVASGMFGGLPATGAIARTAVNVRSGARTRVAATVHALVLAVVVLVAAPLVGAIPLSALAGVLLVTAARMIDLATARSILRSTRSDGLVFVLTALATIVLDLVVAVEIGVAVAAVLALRHVARASGVTREEIAREVDHDTEEDLLHEHIAVFRIDGALFFADSRRFLDELVQVADVRVVILRLAGVRVLDASGANALAQLVADLDRRGVAVLVKGLQTRHHQLLASVGVLAELQRRNHLFDDLDAAVAHARTHVRRDRAALSDAP</sequence>
<feature type="transmembrane region" description="Helical" evidence="5">
    <location>
        <begin position="214"/>
        <end position="233"/>
    </location>
</feature>
<keyword evidence="4 5" id="KW-0472">Membrane</keyword>
<feature type="transmembrane region" description="Helical" evidence="5">
    <location>
        <begin position="139"/>
        <end position="160"/>
    </location>
</feature>
<keyword evidence="2 5" id="KW-0812">Transmembrane</keyword>
<feature type="transmembrane region" description="Helical" evidence="5">
    <location>
        <begin position="340"/>
        <end position="370"/>
    </location>
</feature>
<feature type="transmembrane region" description="Helical" evidence="5">
    <location>
        <begin position="108"/>
        <end position="132"/>
    </location>
</feature>
<feature type="transmembrane region" description="Helical" evidence="5">
    <location>
        <begin position="253"/>
        <end position="276"/>
    </location>
</feature>
<evidence type="ECO:0000313" key="8">
    <source>
        <dbReference type="Proteomes" id="UP000198520"/>
    </source>
</evidence>
<dbReference type="InterPro" id="IPR036513">
    <property type="entry name" value="STAS_dom_sf"/>
</dbReference>
<dbReference type="GO" id="GO:0055085">
    <property type="term" value="P:transmembrane transport"/>
    <property type="evidence" value="ECO:0007669"/>
    <property type="project" value="InterPro"/>
</dbReference>
<dbReference type="Gene3D" id="3.30.750.24">
    <property type="entry name" value="STAS domain"/>
    <property type="match status" value="1"/>
</dbReference>
<dbReference type="InterPro" id="IPR001902">
    <property type="entry name" value="SLC26A/SulP_fam"/>
</dbReference>
<protein>
    <submittedName>
        <fullName evidence="7">Sulfate permease, SulP family</fullName>
    </submittedName>
</protein>
<feature type="transmembrane region" description="Helical" evidence="5">
    <location>
        <begin position="297"/>
        <end position="320"/>
    </location>
</feature>
<comment type="subcellular location">
    <subcellularLocation>
        <location evidence="1">Membrane</location>
        <topology evidence="1">Multi-pass membrane protein</topology>
    </subcellularLocation>
</comment>
<dbReference type="Pfam" id="PF00916">
    <property type="entry name" value="Sulfate_transp"/>
    <property type="match status" value="1"/>
</dbReference>
<evidence type="ECO:0000259" key="6">
    <source>
        <dbReference type="PROSITE" id="PS50801"/>
    </source>
</evidence>
<dbReference type="PANTHER" id="PTHR11814">
    <property type="entry name" value="SULFATE TRANSPORTER"/>
    <property type="match status" value="1"/>
</dbReference>
<reference evidence="8" key="1">
    <citation type="submission" date="2016-10" db="EMBL/GenBank/DDBJ databases">
        <authorList>
            <person name="Varghese N."/>
            <person name="Submissions S."/>
        </authorList>
    </citation>
    <scope>NUCLEOTIDE SEQUENCE [LARGE SCALE GENOMIC DNA]</scope>
    <source>
        <strain evidence="8">DSM 19083</strain>
    </source>
</reference>
<dbReference type="Proteomes" id="UP000198520">
    <property type="component" value="Unassembled WGS sequence"/>
</dbReference>
<evidence type="ECO:0000256" key="1">
    <source>
        <dbReference type="ARBA" id="ARBA00004141"/>
    </source>
</evidence>
<dbReference type="GO" id="GO:0016020">
    <property type="term" value="C:membrane"/>
    <property type="evidence" value="ECO:0007669"/>
    <property type="project" value="UniProtKB-SubCell"/>
</dbReference>
<feature type="transmembrane region" description="Helical" evidence="5">
    <location>
        <begin position="391"/>
        <end position="421"/>
    </location>
</feature>
<dbReference type="STRING" id="285351.SAMN04488035_1068"/>
<gene>
    <name evidence="7" type="ORF">SAMN04488035_1068</name>
</gene>
<accession>A0A1I2F2B2</accession>
<evidence type="ECO:0000313" key="7">
    <source>
        <dbReference type="EMBL" id="SFE99113.1"/>
    </source>
</evidence>
<dbReference type="Pfam" id="PF01740">
    <property type="entry name" value="STAS"/>
    <property type="match status" value="1"/>
</dbReference>
<feature type="transmembrane region" description="Helical" evidence="5">
    <location>
        <begin position="41"/>
        <end position="60"/>
    </location>
</feature>
<dbReference type="InterPro" id="IPR002645">
    <property type="entry name" value="STAS_dom"/>
</dbReference>
<organism evidence="7 8">
    <name type="scientific">Flavimobilis marinus</name>
    <dbReference type="NCBI Taxonomy" id="285351"/>
    <lineage>
        <taxon>Bacteria</taxon>
        <taxon>Bacillati</taxon>
        <taxon>Actinomycetota</taxon>
        <taxon>Actinomycetes</taxon>
        <taxon>Micrococcales</taxon>
        <taxon>Jonesiaceae</taxon>
        <taxon>Flavimobilis</taxon>
    </lineage>
</organism>
<evidence type="ECO:0000256" key="4">
    <source>
        <dbReference type="ARBA" id="ARBA00023136"/>
    </source>
</evidence>
<dbReference type="OrthoDB" id="9771198at2"/>
<keyword evidence="8" id="KW-1185">Reference proteome</keyword>
<dbReference type="CDD" id="cd07042">
    <property type="entry name" value="STAS_SulP_like_sulfate_transporter"/>
    <property type="match status" value="1"/>
</dbReference>
<feature type="transmembrane region" description="Helical" evidence="5">
    <location>
        <begin position="67"/>
        <end position="88"/>
    </location>
</feature>
<keyword evidence="3 5" id="KW-1133">Transmembrane helix</keyword>
<evidence type="ECO:0000256" key="5">
    <source>
        <dbReference type="SAM" id="Phobius"/>
    </source>
</evidence>
<dbReference type="RefSeq" id="WP_093375915.1">
    <property type="nucleotide sequence ID" value="NZ_BNAN01000002.1"/>
</dbReference>
<feature type="transmembrane region" description="Helical" evidence="5">
    <location>
        <begin position="189"/>
        <end position="207"/>
    </location>
</feature>
<evidence type="ECO:0000256" key="3">
    <source>
        <dbReference type="ARBA" id="ARBA00022989"/>
    </source>
</evidence>
<feature type="domain" description="STAS" evidence="6">
    <location>
        <begin position="450"/>
        <end position="553"/>
    </location>
</feature>
<dbReference type="AlphaFoldDB" id="A0A1I2F2B2"/>
<dbReference type="SUPFAM" id="SSF52091">
    <property type="entry name" value="SpoIIaa-like"/>
    <property type="match status" value="1"/>
</dbReference>
<dbReference type="InterPro" id="IPR011547">
    <property type="entry name" value="SLC26A/SulP_dom"/>
</dbReference>
<dbReference type="PROSITE" id="PS50801">
    <property type="entry name" value="STAS"/>
    <property type="match status" value="1"/>
</dbReference>
<dbReference type="EMBL" id="FONZ01000002">
    <property type="protein sequence ID" value="SFE99113.1"/>
    <property type="molecule type" value="Genomic_DNA"/>
</dbReference>
<evidence type="ECO:0000256" key="2">
    <source>
        <dbReference type="ARBA" id="ARBA00022692"/>
    </source>
</evidence>